<dbReference type="InterPro" id="IPR027417">
    <property type="entry name" value="P-loop_NTPase"/>
</dbReference>
<evidence type="ECO:0000256" key="6">
    <source>
        <dbReference type="ARBA" id="ARBA00022737"/>
    </source>
</evidence>
<dbReference type="PRINTS" id="PR01343">
    <property type="entry name" value="YEASTERF"/>
</dbReference>
<dbReference type="Pfam" id="PF00009">
    <property type="entry name" value="GTP_EFTU"/>
    <property type="match status" value="1"/>
</dbReference>
<comment type="caution">
    <text evidence="15">The sequence shown here is derived from an EMBL/GenBank/DDBJ whole genome shotgun (WGS) entry which is preliminary data.</text>
</comment>
<evidence type="ECO:0000313" key="16">
    <source>
        <dbReference type="Proteomes" id="UP001150925"/>
    </source>
</evidence>
<evidence type="ECO:0000256" key="9">
    <source>
        <dbReference type="ARBA" id="ARBA00023134"/>
    </source>
</evidence>
<dbReference type="InterPro" id="IPR004161">
    <property type="entry name" value="EFTu-like_2"/>
</dbReference>
<sequence>MIGGAAQADIAILVISARRGEFETGFERGGQTREHAVLVKTSGVKKLVVVINKMDDPTVQWSKERYDDIVQKLTPFLKGTGYNPKTDLEFLPVSGFTGANLKEPIDPKVCSWYKGPTLLSLLDNMKGVERKHAGPLRMPISEKYKDMGTVVVGKIESGHMRKGQQVVLMPDRKTCEVTAIQSEDTDIKMAVSGDNVHVRLRGVEEEEISVGYVMCDTKHPVHSVTAFEAHLVILESKNIICAGYNAVLHAHSCVEEVSLASLLHLVEKKTGRKSKRPPTFLKRNQHAIVRLECSHPIVVEPFDESPQLGRFTLRDEGKTIAIGKVNKLIIN</sequence>
<dbReference type="GO" id="GO:0005829">
    <property type="term" value="C:cytosol"/>
    <property type="evidence" value="ECO:0007669"/>
    <property type="project" value="GOC"/>
</dbReference>
<evidence type="ECO:0000256" key="7">
    <source>
        <dbReference type="ARBA" id="ARBA00022741"/>
    </source>
</evidence>
<dbReference type="InterPro" id="IPR009000">
    <property type="entry name" value="Transl_B-barrel_sf"/>
</dbReference>
<evidence type="ECO:0000256" key="3">
    <source>
        <dbReference type="ARBA" id="ARBA00015765"/>
    </source>
</evidence>
<dbReference type="PROSITE" id="PS51722">
    <property type="entry name" value="G_TR_2"/>
    <property type="match status" value="1"/>
</dbReference>
<evidence type="ECO:0000256" key="13">
    <source>
        <dbReference type="ARBA" id="ARBA00031881"/>
    </source>
</evidence>
<reference evidence="15" key="1">
    <citation type="submission" date="2022-07" db="EMBL/GenBank/DDBJ databases">
        <title>Phylogenomic reconstructions and comparative analyses of Kickxellomycotina fungi.</title>
        <authorList>
            <person name="Reynolds N.K."/>
            <person name="Stajich J.E."/>
            <person name="Barry K."/>
            <person name="Grigoriev I.V."/>
            <person name="Crous P."/>
            <person name="Smith M.E."/>
        </authorList>
    </citation>
    <scope>NUCLEOTIDE SEQUENCE</scope>
    <source>
        <strain evidence="15">RSA 1196</strain>
    </source>
</reference>
<dbReference type="GO" id="GO:0000288">
    <property type="term" value="P:nuclear-transcribed mRNA catabolic process, deadenylation-dependent decay"/>
    <property type="evidence" value="ECO:0007669"/>
    <property type="project" value="InterPro"/>
</dbReference>
<dbReference type="SUPFAM" id="SSF50447">
    <property type="entry name" value="Translation proteins"/>
    <property type="match status" value="1"/>
</dbReference>
<dbReference type="Gene3D" id="2.40.30.10">
    <property type="entry name" value="Translation factors"/>
    <property type="match status" value="2"/>
</dbReference>
<dbReference type="GO" id="GO:0003747">
    <property type="term" value="F:translation release factor activity"/>
    <property type="evidence" value="ECO:0007669"/>
    <property type="project" value="InterPro"/>
</dbReference>
<dbReference type="GO" id="GO:0005525">
    <property type="term" value="F:GTP binding"/>
    <property type="evidence" value="ECO:0007669"/>
    <property type="project" value="UniProtKB-KW"/>
</dbReference>
<keyword evidence="4" id="KW-0963">Cytoplasm</keyword>
<keyword evidence="5" id="KW-0597">Phosphoprotein</keyword>
<dbReference type="FunFam" id="2.40.30.10:FF:000017">
    <property type="entry name" value="Eukaryotic peptide chain release factor GTP-binding subunit"/>
    <property type="match status" value="1"/>
</dbReference>
<dbReference type="InterPro" id="IPR054696">
    <property type="entry name" value="GTP-eEF1A_C"/>
</dbReference>
<dbReference type="CDD" id="cd04089">
    <property type="entry name" value="eRF3_II"/>
    <property type="match status" value="1"/>
</dbReference>
<comment type="similarity">
    <text evidence="2">Belongs to the TRAFAC class translation factor GTPase superfamily. Classic translation factor GTPase family. EF-Tu/EF-1A subfamily.</text>
</comment>
<keyword evidence="16" id="KW-1185">Reference proteome</keyword>
<dbReference type="Pfam" id="PF22594">
    <property type="entry name" value="GTP-eEF1A_C"/>
    <property type="match status" value="1"/>
</dbReference>
<feature type="domain" description="Tr-type G" evidence="14">
    <location>
        <begin position="1"/>
        <end position="136"/>
    </location>
</feature>
<evidence type="ECO:0000256" key="4">
    <source>
        <dbReference type="ARBA" id="ARBA00022490"/>
    </source>
</evidence>
<name>A0A9W8E650_9FUNG</name>
<protein>
    <recommendedName>
        <fullName evidence="3">Eukaryotic peptide chain release factor GTP-binding subunit</fullName>
    </recommendedName>
    <alternativeName>
        <fullName evidence="13">ERF-3</fullName>
    </alternativeName>
    <alternativeName>
        <fullName evidence="12">ERF2</fullName>
    </alternativeName>
    <alternativeName>
        <fullName evidence="10">Polypeptide release factor 3</fullName>
    </alternativeName>
    <alternativeName>
        <fullName evidence="11">Translation release factor 3</fullName>
    </alternativeName>
</protein>
<dbReference type="SUPFAM" id="SSF50465">
    <property type="entry name" value="EF-Tu/eEF-1alpha/eIF2-gamma C-terminal domain"/>
    <property type="match status" value="1"/>
</dbReference>
<dbReference type="GO" id="GO:0002184">
    <property type="term" value="P:cytoplasmic translational termination"/>
    <property type="evidence" value="ECO:0007669"/>
    <property type="project" value="UniProtKB-ARBA"/>
</dbReference>
<dbReference type="FunFam" id="2.40.30.10:FF:000020">
    <property type="entry name" value="Translation elongation factor EF-1"/>
    <property type="match status" value="1"/>
</dbReference>
<keyword evidence="9" id="KW-0342">GTP-binding</keyword>
<dbReference type="EMBL" id="JANBPY010001479">
    <property type="protein sequence ID" value="KAJ1959870.1"/>
    <property type="molecule type" value="Genomic_DNA"/>
</dbReference>
<dbReference type="OrthoDB" id="342024at2759"/>
<evidence type="ECO:0000256" key="12">
    <source>
        <dbReference type="ARBA" id="ARBA00030845"/>
    </source>
</evidence>
<evidence type="ECO:0000256" key="8">
    <source>
        <dbReference type="ARBA" id="ARBA00022917"/>
    </source>
</evidence>
<dbReference type="Pfam" id="PF03144">
    <property type="entry name" value="GTP_EFTU_D2"/>
    <property type="match status" value="1"/>
</dbReference>
<accession>A0A9W8E650</accession>
<dbReference type="Gene3D" id="3.40.50.300">
    <property type="entry name" value="P-loop containing nucleotide triphosphate hydrolases"/>
    <property type="match status" value="1"/>
</dbReference>
<dbReference type="InterPro" id="IPR050100">
    <property type="entry name" value="TRAFAC_GTPase_members"/>
</dbReference>
<evidence type="ECO:0000313" key="15">
    <source>
        <dbReference type="EMBL" id="KAJ1959870.1"/>
    </source>
</evidence>
<dbReference type="InterPro" id="IPR003285">
    <property type="entry name" value="Sup35"/>
</dbReference>
<dbReference type="AlphaFoldDB" id="A0A9W8E650"/>
<comment type="subcellular location">
    <subcellularLocation>
        <location evidence="1">Cytoplasm</location>
    </subcellularLocation>
</comment>
<dbReference type="CDD" id="cd03704">
    <property type="entry name" value="eRF3_C_III"/>
    <property type="match status" value="1"/>
</dbReference>
<dbReference type="SUPFAM" id="SSF52540">
    <property type="entry name" value="P-loop containing nucleoside triphosphate hydrolases"/>
    <property type="match status" value="1"/>
</dbReference>
<keyword evidence="7" id="KW-0547">Nucleotide-binding</keyword>
<proteinExistence type="inferred from homology"/>
<evidence type="ECO:0000256" key="10">
    <source>
        <dbReference type="ARBA" id="ARBA00029585"/>
    </source>
</evidence>
<dbReference type="PANTHER" id="PTHR23115">
    <property type="entry name" value="TRANSLATION FACTOR"/>
    <property type="match status" value="1"/>
</dbReference>
<evidence type="ECO:0000256" key="1">
    <source>
        <dbReference type="ARBA" id="ARBA00004496"/>
    </source>
</evidence>
<dbReference type="InterPro" id="IPR000795">
    <property type="entry name" value="T_Tr_GTP-bd_dom"/>
</dbReference>
<gene>
    <name evidence="15" type="primary">SUP35_1</name>
    <name evidence="15" type="ORF">IWQ62_004440</name>
</gene>
<evidence type="ECO:0000259" key="14">
    <source>
        <dbReference type="PROSITE" id="PS51722"/>
    </source>
</evidence>
<evidence type="ECO:0000256" key="2">
    <source>
        <dbReference type="ARBA" id="ARBA00007249"/>
    </source>
</evidence>
<evidence type="ECO:0000256" key="11">
    <source>
        <dbReference type="ARBA" id="ARBA00030210"/>
    </source>
</evidence>
<dbReference type="InterPro" id="IPR009001">
    <property type="entry name" value="Transl_elong_EF1A/Init_IF2_C"/>
</dbReference>
<organism evidence="15 16">
    <name type="scientific">Dispira parvispora</name>
    <dbReference type="NCBI Taxonomy" id="1520584"/>
    <lineage>
        <taxon>Eukaryota</taxon>
        <taxon>Fungi</taxon>
        <taxon>Fungi incertae sedis</taxon>
        <taxon>Zoopagomycota</taxon>
        <taxon>Kickxellomycotina</taxon>
        <taxon>Dimargaritomycetes</taxon>
        <taxon>Dimargaritales</taxon>
        <taxon>Dimargaritaceae</taxon>
        <taxon>Dispira</taxon>
    </lineage>
</organism>
<keyword evidence="8" id="KW-0648">Protein biosynthesis</keyword>
<dbReference type="Proteomes" id="UP001150925">
    <property type="component" value="Unassembled WGS sequence"/>
</dbReference>
<dbReference type="GO" id="GO:0003924">
    <property type="term" value="F:GTPase activity"/>
    <property type="evidence" value="ECO:0007669"/>
    <property type="project" value="InterPro"/>
</dbReference>
<keyword evidence="6" id="KW-0677">Repeat</keyword>
<evidence type="ECO:0000256" key="5">
    <source>
        <dbReference type="ARBA" id="ARBA00022553"/>
    </source>
</evidence>